<dbReference type="RefSeq" id="WP_385859728.1">
    <property type="nucleotide sequence ID" value="NZ_JBHMAR010000038.1"/>
</dbReference>
<dbReference type="Proteomes" id="UP001589703">
    <property type="component" value="Unassembled WGS sequence"/>
</dbReference>
<gene>
    <name evidence="2" type="ORF">ACFFRO_23350</name>
</gene>
<evidence type="ECO:0000313" key="3">
    <source>
        <dbReference type="Proteomes" id="UP001589703"/>
    </source>
</evidence>
<dbReference type="PANTHER" id="PTHR19959:SF119">
    <property type="entry name" value="FUNGAL LIPASE-LIKE DOMAIN-CONTAINING PROTEIN"/>
    <property type="match status" value="1"/>
</dbReference>
<dbReference type="SUPFAM" id="SSF48452">
    <property type="entry name" value="TPR-like"/>
    <property type="match status" value="3"/>
</dbReference>
<reference evidence="2 3" key="1">
    <citation type="submission" date="2024-09" db="EMBL/GenBank/DDBJ databases">
        <authorList>
            <person name="Sun Q."/>
            <person name="Mori K."/>
        </authorList>
    </citation>
    <scope>NUCLEOTIDE SEQUENCE [LARGE SCALE GENOMIC DNA]</scope>
    <source>
        <strain evidence="2 3">JCM 10918</strain>
    </source>
</reference>
<dbReference type="PANTHER" id="PTHR19959">
    <property type="entry name" value="KINESIN LIGHT CHAIN"/>
    <property type="match status" value="1"/>
</dbReference>
<dbReference type="InterPro" id="IPR019734">
    <property type="entry name" value="TPR_rpt"/>
</dbReference>
<sequence>MQEQQVVKVRGTGFGSGYLIAPRLVLTAAHVVPEVSGEAEIVLPEASAGVTTVVRWRRLEPERGVDAALLELPDGPDRPLPSSLRGAYGRRPQRWGRCVTGGTELDVVATGFPRQQRSRDGRAPGGAGPERECRAPGAVVRDREELKGRIRPHGGTGNFEILDDIATLAPDTGGLGAVSAATTTAWSGMSGAAVFPEGEDLLLGVVIEDRRPGQGTRLRYTRSEDLLACDDFRAVVHDLTGVEPQCEPVELARLLEPAPPQRTVASPSMLLRADAEVVSFHGRKDTLDDLTRWCLTDRDGLPAVCVLTAPGGQGKTRLARRLMTRMRARGWVAGQVVREPGDLSVLRAVQHPLLLVVDYAETRPELVGRLEEQARHVRHPVRLLLLARSVGSWQDTVRARVTGPVHDIRLHALSPDAGGRERAFRTAARDLARRLAEVTGRADIDWARVAKTVPVPRRRGASGAETALTLQMEALLALLRQVPAGLADGDTPEDQLLRHEHRYWQDTAQRLGLGPRVHRVLAPAVAAAALCPAQDEDEACATLSRLLPAHLRELAGDLAFWLCELYPPSDDRYWGALEPDRVAEHHVSALVRQDPALLRNLFARAPDHQRAHTLTVLARAAVAHANHAAAEQGWGGACGPSAEGSAAGAWGPGGGAAESGVNEASRDHQGSGTRAAEGGVSEASRDHQGSGTRAAESGVNEASRDHQGSGTRAAESGVNEASRDHQGSGTRAAESGVNEAGGDGHCTGDGGALGHARRAREVVGRLRDVLRSVPADAPLTVGLLRAHADTLPEQSHLLREYALDVARELNRLCDAVPEDSPQARRDRARARRHLARRCLAVGDWEEARRAAEDAVTLCEDAVDAGTAQLTEEAEALLVLSEACLRAGRYTQAQRAGERALALYRTLVGQDGPERERREHGLVRALVNQSYVAWRLDPDSVPFDRVARSDEHTEEAVRRARELTDRHPDLDPLLLPRALVARGTSLWHFRRDAEALTMTEEAVAAARRLAAENPDAYSADLARALMGLAVDHSAAGRPRGEVMALEREAIALLEPIARDPPDVHGPDLAQLLLNLSHSLRADGLAAARACVREAVAIRRSLVRPGGTGVPELARAVGALGHLEAEAGDDRAAAGHFAHALRLFEQAPLPLSAIELHARAGVASALALALDALGRAPEAQAALAQALGIRHRLLEYAPGLYTQGYVATLHDGSDLYRRHARHAAVRILLRQALPHYRRLARENAAGREGLAFCLHDLGSSFLSGQALRADRAVPLLREAYGLRRDLAAGDARHTVLLADTCAQLSVALLRTGRYGEAVPVAEHEVRLRDEPSGNGRAAREASLCFALLRLAEALEMAGRRPAAWRTARRAEEACRALLAGPGVPPERAALLSHALARVLSLTGQGRWDRAVRAVAPARRAVRGYRELVARNPHHLQYELNCAVRLLAAVLERVGRHTEAADVLARKGG</sequence>
<organism evidence="2 3">
    <name type="scientific">Streptomyces thermocoprophilus</name>
    <dbReference type="NCBI Taxonomy" id="78356"/>
    <lineage>
        <taxon>Bacteria</taxon>
        <taxon>Bacillati</taxon>
        <taxon>Actinomycetota</taxon>
        <taxon>Actinomycetes</taxon>
        <taxon>Kitasatosporales</taxon>
        <taxon>Streptomycetaceae</taxon>
        <taxon>Streptomyces</taxon>
    </lineage>
</organism>
<dbReference type="InterPro" id="IPR011990">
    <property type="entry name" value="TPR-like_helical_dom_sf"/>
</dbReference>
<dbReference type="Gene3D" id="1.25.40.10">
    <property type="entry name" value="Tetratricopeptide repeat domain"/>
    <property type="match status" value="3"/>
</dbReference>
<dbReference type="InterPro" id="IPR009003">
    <property type="entry name" value="Peptidase_S1_PA"/>
</dbReference>
<feature type="region of interest" description="Disordered" evidence="1">
    <location>
        <begin position="113"/>
        <end position="138"/>
    </location>
</feature>
<feature type="compositionally biased region" description="Gly residues" evidence="1">
    <location>
        <begin position="739"/>
        <end position="753"/>
    </location>
</feature>
<protein>
    <submittedName>
        <fullName evidence="2">Uncharacterized protein</fullName>
    </submittedName>
</protein>
<feature type="compositionally biased region" description="Low complexity" evidence="1">
    <location>
        <begin position="639"/>
        <end position="649"/>
    </location>
</feature>
<accession>A0ABV5VJX4</accession>
<dbReference type="SMART" id="SM00028">
    <property type="entry name" value="TPR"/>
    <property type="match status" value="5"/>
</dbReference>
<dbReference type="SUPFAM" id="SSF50494">
    <property type="entry name" value="Trypsin-like serine proteases"/>
    <property type="match status" value="1"/>
</dbReference>
<proteinExistence type="predicted"/>
<feature type="compositionally biased region" description="Basic and acidic residues" evidence="1">
    <location>
        <begin position="129"/>
        <end position="138"/>
    </location>
</feature>
<comment type="caution">
    <text evidence="2">The sequence shown here is derived from an EMBL/GenBank/DDBJ whole genome shotgun (WGS) entry which is preliminary data.</text>
</comment>
<evidence type="ECO:0000256" key="1">
    <source>
        <dbReference type="SAM" id="MobiDB-lite"/>
    </source>
</evidence>
<feature type="region of interest" description="Disordered" evidence="1">
    <location>
        <begin position="639"/>
        <end position="753"/>
    </location>
</feature>
<dbReference type="EMBL" id="JBHMAR010000038">
    <property type="protein sequence ID" value="MFB9738030.1"/>
    <property type="molecule type" value="Genomic_DNA"/>
</dbReference>
<name>A0ABV5VJX4_9ACTN</name>
<evidence type="ECO:0000313" key="2">
    <source>
        <dbReference type="EMBL" id="MFB9738030.1"/>
    </source>
</evidence>
<keyword evidence="3" id="KW-1185">Reference proteome</keyword>